<dbReference type="AlphaFoldDB" id="N9EAM9"/>
<comment type="caution">
    <text evidence="1">The sequence shown here is derived from an EMBL/GenBank/DDBJ whole genome shotgun (WGS) entry which is preliminary data.</text>
</comment>
<dbReference type="EMBL" id="APQL01000005">
    <property type="protein sequence ID" value="ENW07287.1"/>
    <property type="molecule type" value="Genomic_DNA"/>
</dbReference>
<gene>
    <name evidence="1" type="ORF">F933_01755</name>
</gene>
<sequence>MDMRLLQRKNLSLIVYSTNRYLDKKPASAGFFMGFF</sequence>
<evidence type="ECO:0000313" key="2">
    <source>
        <dbReference type="Proteomes" id="UP000017670"/>
    </source>
</evidence>
<evidence type="ECO:0000313" key="1">
    <source>
        <dbReference type="EMBL" id="ENW07287.1"/>
    </source>
</evidence>
<dbReference type="HOGENOM" id="CLU_220402_0_0_6"/>
<reference evidence="1 2" key="1">
    <citation type="submission" date="2013-02" db="EMBL/GenBank/DDBJ databases">
        <title>The Genome Sequence of Acinetobacter beijerinckii CIP 110307.</title>
        <authorList>
            <consortium name="The Broad Institute Genome Sequencing Platform"/>
            <consortium name="The Broad Institute Genome Sequencing Center for Infectious Disease"/>
            <person name="Cerqueira G."/>
            <person name="Feldgarden M."/>
            <person name="Courvalin P."/>
            <person name="Perichon B."/>
            <person name="Grillot-Courvalin C."/>
            <person name="Clermont D."/>
            <person name="Rocha E."/>
            <person name="Yoon E.-J."/>
            <person name="Nemec A."/>
            <person name="Walker B."/>
            <person name="Young S.K."/>
            <person name="Zeng Q."/>
            <person name="Gargeya S."/>
            <person name="Fitzgerald M."/>
            <person name="Haas B."/>
            <person name="Abouelleil A."/>
            <person name="Alvarado L."/>
            <person name="Arachchi H.M."/>
            <person name="Berlin A.M."/>
            <person name="Chapman S.B."/>
            <person name="Dewar J."/>
            <person name="Goldberg J."/>
            <person name="Griggs A."/>
            <person name="Gujja S."/>
            <person name="Hansen M."/>
            <person name="Howarth C."/>
            <person name="Imamovic A."/>
            <person name="Larimer J."/>
            <person name="McCowan C."/>
            <person name="Murphy C."/>
            <person name="Neiman D."/>
            <person name="Pearson M."/>
            <person name="Priest M."/>
            <person name="Roberts A."/>
            <person name="Saif S."/>
            <person name="Shea T."/>
            <person name="Sisk P."/>
            <person name="Sykes S."/>
            <person name="Wortman J."/>
            <person name="Nusbaum C."/>
            <person name="Birren B."/>
        </authorList>
    </citation>
    <scope>NUCLEOTIDE SEQUENCE [LARGE SCALE GENOMIC DNA]</scope>
    <source>
        <strain evidence="1 2">CIP 110307</strain>
    </source>
</reference>
<keyword evidence="2" id="KW-1185">Reference proteome</keyword>
<organism evidence="1 2">
    <name type="scientific">Acinetobacter beijerinckii CIP 110307</name>
    <dbReference type="NCBI Taxonomy" id="1217648"/>
    <lineage>
        <taxon>Bacteria</taxon>
        <taxon>Pseudomonadati</taxon>
        <taxon>Pseudomonadota</taxon>
        <taxon>Gammaproteobacteria</taxon>
        <taxon>Moraxellales</taxon>
        <taxon>Moraxellaceae</taxon>
        <taxon>Acinetobacter</taxon>
    </lineage>
</organism>
<accession>N9EAM9</accession>
<dbReference type="Proteomes" id="UP000017670">
    <property type="component" value="Unassembled WGS sequence"/>
</dbReference>
<proteinExistence type="predicted"/>
<protein>
    <submittedName>
        <fullName evidence="1">Uncharacterized protein</fullName>
    </submittedName>
</protein>
<name>N9EAM9_9GAMM</name>